<keyword evidence="3" id="KW-0479">Metal-binding</keyword>
<dbReference type="EMBL" id="LAZR01003923">
    <property type="protein sequence ID" value="KKN13420.1"/>
    <property type="molecule type" value="Genomic_DNA"/>
</dbReference>
<dbReference type="Pfam" id="PF01152">
    <property type="entry name" value="Bac_globin"/>
    <property type="match status" value="1"/>
</dbReference>
<dbReference type="InterPro" id="IPR009050">
    <property type="entry name" value="Globin-like_sf"/>
</dbReference>
<gene>
    <name evidence="5" type="ORF">LCGC14_1006500</name>
</gene>
<keyword evidence="1" id="KW-0813">Transport</keyword>
<dbReference type="AlphaFoldDB" id="A0A0F9N1M4"/>
<evidence type="ECO:0000256" key="3">
    <source>
        <dbReference type="ARBA" id="ARBA00022723"/>
    </source>
</evidence>
<dbReference type="CDD" id="cd08916">
    <property type="entry name" value="TrHb3_P"/>
    <property type="match status" value="1"/>
</dbReference>
<dbReference type="InterPro" id="IPR001486">
    <property type="entry name" value="Hemoglobin_trunc"/>
</dbReference>
<dbReference type="InterPro" id="IPR012292">
    <property type="entry name" value="Globin/Proto"/>
</dbReference>
<dbReference type="GO" id="GO:0019825">
    <property type="term" value="F:oxygen binding"/>
    <property type="evidence" value="ECO:0007669"/>
    <property type="project" value="InterPro"/>
</dbReference>
<dbReference type="Gene3D" id="1.10.490.10">
    <property type="entry name" value="Globins"/>
    <property type="match status" value="1"/>
</dbReference>
<dbReference type="SUPFAM" id="SSF46458">
    <property type="entry name" value="Globin-like"/>
    <property type="match status" value="1"/>
</dbReference>
<organism evidence="5">
    <name type="scientific">marine sediment metagenome</name>
    <dbReference type="NCBI Taxonomy" id="412755"/>
    <lineage>
        <taxon>unclassified sequences</taxon>
        <taxon>metagenomes</taxon>
        <taxon>ecological metagenomes</taxon>
    </lineage>
</organism>
<accession>A0A0F9N1M4</accession>
<keyword evidence="4" id="KW-0408">Iron</keyword>
<keyword evidence="2" id="KW-0349">Heme</keyword>
<evidence type="ECO:0000313" key="5">
    <source>
        <dbReference type="EMBL" id="KKN13420.1"/>
    </source>
</evidence>
<evidence type="ECO:0000256" key="1">
    <source>
        <dbReference type="ARBA" id="ARBA00022448"/>
    </source>
</evidence>
<reference evidence="5" key="1">
    <citation type="journal article" date="2015" name="Nature">
        <title>Complex archaea that bridge the gap between prokaryotes and eukaryotes.</title>
        <authorList>
            <person name="Spang A."/>
            <person name="Saw J.H."/>
            <person name="Jorgensen S.L."/>
            <person name="Zaremba-Niedzwiedzka K."/>
            <person name="Martijn J."/>
            <person name="Lind A.E."/>
            <person name="van Eijk R."/>
            <person name="Schleper C."/>
            <person name="Guy L."/>
            <person name="Ettema T.J."/>
        </authorList>
    </citation>
    <scope>NUCLEOTIDE SEQUENCE</scope>
</reference>
<comment type="caution">
    <text evidence="5">The sequence shown here is derived from an EMBL/GenBank/DDBJ whole genome shotgun (WGS) entry which is preliminary data.</text>
</comment>
<protein>
    <recommendedName>
        <fullName evidence="6">Globin family protein</fullName>
    </recommendedName>
</protein>
<evidence type="ECO:0000256" key="2">
    <source>
        <dbReference type="ARBA" id="ARBA00022617"/>
    </source>
</evidence>
<dbReference type="GO" id="GO:0020037">
    <property type="term" value="F:heme binding"/>
    <property type="evidence" value="ECO:0007669"/>
    <property type="project" value="InterPro"/>
</dbReference>
<dbReference type="GO" id="GO:0046872">
    <property type="term" value="F:metal ion binding"/>
    <property type="evidence" value="ECO:0007669"/>
    <property type="project" value="UniProtKB-KW"/>
</dbReference>
<proteinExistence type="predicted"/>
<sequence length="133" mass="14740">MSIPPRLPVTVDQIQKVVARFYARARVDPLLGPVFGAHVTDWEQHEAKVVRFWRNALLRERCYNGNPMQVHAAAGDVKADHFAVWLSLFDTVLRQELSPALAQAWSALAHRIGRGLSYGLPLSCGANAVPDLS</sequence>
<name>A0A0F9N1M4_9ZZZZ</name>
<evidence type="ECO:0000256" key="4">
    <source>
        <dbReference type="ARBA" id="ARBA00023004"/>
    </source>
</evidence>
<evidence type="ECO:0008006" key="6">
    <source>
        <dbReference type="Google" id="ProtNLM"/>
    </source>
</evidence>